<name>A0A949K7S6_9FIRM</name>
<dbReference type="EMBL" id="JAHQCW010000018">
    <property type="protein sequence ID" value="MBU9737287.1"/>
    <property type="molecule type" value="Genomic_DNA"/>
</dbReference>
<dbReference type="RefSeq" id="WP_238721879.1">
    <property type="nucleotide sequence ID" value="NZ_JAHQCW010000018.1"/>
</dbReference>
<evidence type="ECO:0000313" key="2">
    <source>
        <dbReference type="EMBL" id="MBU9737287.1"/>
    </source>
</evidence>
<gene>
    <name evidence="2" type="ORF">KTH89_12125</name>
</gene>
<reference evidence="2" key="1">
    <citation type="submission" date="2021-06" db="EMBL/GenBank/DDBJ databases">
        <title>Description of novel taxa of the family Lachnospiraceae.</title>
        <authorList>
            <person name="Chaplin A.V."/>
            <person name="Sokolova S.R."/>
            <person name="Pikina A.P."/>
            <person name="Korzhanova M."/>
            <person name="Belova V."/>
            <person name="Korostin D."/>
            <person name="Efimov B.A."/>
        </authorList>
    </citation>
    <scope>NUCLEOTIDE SEQUENCE</scope>
    <source>
        <strain evidence="2">ASD5720</strain>
    </source>
</reference>
<dbReference type="InterPro" id="IPR043770">
    <property type="entry name" value="DUF5716_C"/>
</dbReference>
<sequence length="354" mass="39577">MTRLAELLRRHFGCNITEEDIRLSFVGSDGEPMTVEIPANHEKEDCAVAGACEPEQVQAFVLTAKDPESDAAAECVEKIKSAGIPDTAIYVQDYLESFVHFVVHQEPDLWTHAVVLFTLEQGVLRSYEMIMKRQTRPYLVQVFPGPVKVFDGDDGMDEAFAELAMNYFRKKLVSSVFLAGEAFEGNWMKRSLKVLCAGRRVFQGKNLFSKGACYAALSFTKEKRASGGEEVPFIYLGERNTKSFIGILTEARIGRECREVMSAGIFWRTCHVVCEVIADDAEEIALVVQSAYTGESRQEVIPIPGLPKRPKRTTRLKLTFTCKSVRCCHVLVEDAGFGEFFAPSGLSWEQDISI</sequence>
<organism evidence="2 3">
    <name type="scientific">Diplocloster agilis</name>
    <dbReference type="NCBI Taxonomy" id="2850323"/>
    <lineage>
        <taxon>Bacteria</taxon>
        <taxon>Bacillati</taxon>
        <taxon>Bacillota</taxon>
        <taxon>Clostridia</taxon>
        <taxon>Lachnospirales</taxon>
        <taxon>Lachnospiraceae</taxon>
        <taxon>Diplocloster</taxon>
    </lineage>
</organism>
<dbReference type="Pfam" id="PF18980">
    <property type="entry name" value="DUF5716_C"/>
    <property type="match status" value="1"/>
</dbReference>
<feature type="domain" description="DUF5716" evidence="1">
    <location>
        <begin position="60"/>
        <end position="353"/>
    </location>
</feature>
<protein>
    <recommendedName>
        <fullName evidence="1">DUF5716 domain-containing protein</fullName>
    </recommendedName>
</protein>
<comment type="caution">
    <text evidence="2">The sequence shown here is derived from an EMBL/GenBank/DDBJ whole genome shotgun (WGS) entry which is preliminary data.</text>
</comment>
<keyword evidence="3" id="KW-1185">Reference proteome</keyword>
<evidence type="ECO:0000313" key="3">
    <source>
        <dbReference type="Proteomes" id="UP000712157"/>
    </source>
</evidence>
<proteinExistence type="predicted"/>
<accession>A0A949K7S6</accession>
<evidence type="ECO:0000259" key="1">
    <source>
        <dbReference type="Pfam" id="PF18980"/>
    </source>
</evidence>
<dbReference type="AlphaFoldDB" id="A0A949K7S6"/>
<dbReference type="Proteomes" id="UP000712157">
    <property type="component" value="Unassembled WGS sequence"/>
</dbReference>